<gene>
    <name evidence="10" type="ORF">CFOL_v3_05747</name>
</gene>
<evidence type="ECO:0000256" key="2">
    <source>
        <dbReference type="ARBA" id="ARBA00004629"/>
    </source>
</evidence>
<evidence type="ECO:0000256" key="8">
    <source>
        <dbReference type="ARBA" id="ARBA00023306"/>
    </source>
</evidence>
<dbReference type="InterPro" id="IPR007128">
    <property type="entry name" value="PMF1/Nnf1"/>
</dbReference>
<comment type="caution">
    <text evidence="10">The sequence shown here is derived from an EMBL/GenBank/DDBJ whole genome shotgun (WGS) entry which is preliminary data.</text>
</comment>
<dbReference type="PANTHER" id="PTHR15459:SF3">
    <property type="entry name" value="POLYAMINE-MODULATED FACTOR 1"/>
    <property type="match status" value="1"/>
</dbReference>
<reference evidence="11" key="1">
    <citation type="submission" date="2016-04" db="EMBL/GenBank/DDBJ databases">
        <title>Cephalotus genome sequencing.</title>
        <authorList>
            <person name="Fukushima K."/>
            <person name="Hasebe M."/>
            <person name="Fang X."/>
        </authorList>
    </citation>
    <scope>NUCLEOTIDE SEQUENCE [LARGE SCALE GENOMIC DNA]</scope>
    <source>
        <strain evidence="11">cv. St1</strain>
    </source>
</reference>
<evidence type="ECO:0000256" key="3">
    <source>
        <dbReference type="ARBA" id="ARBA00022454"/>
    </source>
</evidence>
<dbReference type="EMBL" id="BDDD01000244">
    <property type="protein sequence ID" value="GAV62223.1"/>
    <property type="molecule type" value="Genomic_DNA"/>
</dbReference>
<feature type="non-terminal residue" evidence="10">
    <location>
        <position position="132"/>
    </location>
</feature>
<accession>A0A1Q3B318</accession>
<dbReference type="InParanoid" id="A0A1Q3B318"/>
<protein>
    <submittedName>
        <fullName evidence="10">Uncharacterized protein</fullName>
    </submittedName>
</protein>
<evidence type="ECO:0000256" key="7">
    <source>
        <dbReference type="ARBA" id="ARBA00023242"/>
    </source>
</evidence>
<dbReference type="GO" id="GO:0000444">
    <property type="term" value="C:MIS12/MIND type complex"/>
    <property type="evidence" value="ECO:0007669"/>
    <property type="project" value="InterPro"/>
</dbReference>
<keyword evidence="6" id="KW-0995">Kinetochore</keyword>
<evidence type="ECO:0000256" key="1">
    <source>
        <dbReference type="ARBA" id="ARBA00004123"/>
    </source>
</evidence>
<keyword evidence="9" id="KW-0137">Centromere</keyword>
<sequence length="132" mass="15102">MEKNSGKVLIGSRQSDMKKVFNLAVDSLLTTCSKEEFIKAFPKFTIAEQEVLHRLYIQEITFLHENIEDDFELFCLETQVGIALDSVEQLVEEQSLNPLFSKKTNVSDVVQNVSIARKNEIQYLMGMLERVG</sequence>
<dbReference type="STRING" id="3775.A0A1Q3B318"/>
<dbReference type="GO" id="GO:0007059">
    <property type="term" value="P:chromosome segregation"/>
    <property type="evidence" value="ECO:0007669"/>
    <property type="project" value="TreeGrafter"/>
</dbReference>
<dbReference type="OrthoDB" id="506494at2759"/>
<keyword evidence="8" id="KW-0131">Cell cycle</keyword>
<proteinExistence type="predicted"/>
<evidence type="ECO:0000256" key="6">
    <source>
        <dbReference type="ARBA" id="ARBA00022838"/>
    </source>
</evidence>
<dbReference type="PANTHER" id="PTHR15459">
    <property type="entry name" value="POLYAMINE-MODULATED FACTOR 1"/>
    <property type="match status" value="1"/>
</dbReference>
<evidence type="ECO:0000313" key="11">
    <source>
        <dbReference type="Proteomes" id="UP000187406"/>
    </source>
</evidence>
<keyword evidence="5" id="KW-0498">Mitosis</keyword>
<dbReference type="GO" id="GO:0005634">
    <property type="term" value="C:nucleus"/>
    <property type="evidence" value="ECO:0007669"/>
    <property type="project" value="UniProtKB-SubCell"/>
</dbReference>
<dbReference type="AlphaFoldDB" id="A0A1Q3B318"/>
<dbReference type="GO" id="GO:0051301">
    <property type="term" value="P:cell division"/>
    <property type="evidence" value="ECO:0007669"/>
    <property type="project" value="UniProtKB-KW"/>
</dbReference>
<evidence type="ECO:0000256" key="9">
    <source>
        <dbReference type="ARBA" id="ARBA00023328"/>
    </source>
</evidence>
<comment type="subcellular location">
    <subcellularLocation>
        <location evidence="2">Chromosome</location>
        <location evidence="2">Centromere</location>
        <location evidence="2">Kinetochore</location>
    </subcellularLocation>
    <subcellularLocation>
        <location evidence="1">Nucleus</location>
    </subcellularLocation>
</comment>
<keyword evidence="4" id="KW-0132">Cell division</keyword>
<keyword evidence="7" id="KW-0539">Nucleus</keyword>
<evidence type="ECO:0000256" key="5">
    <source>
        <dbReference type="ARBA" id="ARBA00022776"/>
    </source>
</evidence>
<dbReference type="FunCoup" id="A0A1Q3B318">
    <property type="interactions" value="748"/>
</dbReference>
<evidence type="ECO:0000313" key="10">
    <source>
        <dbReference type="EMBL" id="GAV62223.1"/>
    </source>
</evidence>
<evidence type="ECO:0000256" key="4">
    <source>
        <dbReference type="ARBA" id="ARBA00022618"/>
    </source>
</evidence>
<organism evidence="10 11">
    <name type="scientific">Cephalotus follicularis</name>
    <name type="common">Albany pitcher plant</name>
    <dbReference type="NCBI Taxonomy" id="3775"/>
    <lineage>
        <taxon>Eukaryota</taxon>
        <taxon>Viridiplantae</taxon>
        <taxon>Streptophyta</taxon>
        <taxon>Embryophyta</taxon>
        <taxon>Tracheophyta</taxon>
        <taxon>Spermatophyta</taxon>
        <taxon>Magnoliopsida</taxon>
        <taxon>eudicotyledons</taxon>
        <taxon>Gunneridae</taxon>
        <taxon>Pentapetalae</taxon>
        <taxon>rosids</taxon>
        <taxon>fabids</taxon>
        <taxon>Oxalidales</taxon>
        <taxon>Cephalotaceae</taxon>
        <taxon>Cephalotus</taxon>
    </lineage>
</organism>
<keyword evidence="3" id="KW-0158">Chromosome</keyword>
<keyword evidence="11" id="KW-1185">Reference proteome</keyword>
<name>A0A1Q3B318_CEPFO</name>
<dbReference type="Proteomes" id="UP000187406">
    <property type="component" value="Unassembled WGS sequence"/>
</dbReference>